<proteinExistence type="predicted"/>
<keyword evidence="1" id="KW-0479">Metal-binding</keyword>
<evidence type="ECO:0000256" key="2">
    <source>
        <dbReference type="ARBA" id="ARBA00023004"/>
    </source>
</evidence>
<dbReference type="GO" id="GO:0051213">
    <property type="term" value="F:dioxygenase activity"/>
    <property type="evidence" value="ECO:0007669"/>
    <property type="project" value="UniProtKB-KW"/>
</dbReference>
<evidence type="ECO:0000313" key="4">
    <source>
        <dbReference type="EMBL" id="OVA07859.1"/>
    </source>
</evidence>
<gene>
    <name evidence="4" type="ORF">BVC80_7531g2</name>
</gene>
<keyword evidence="5" id="KW-1185">Reference proteome</keyword>
<dbReference type="GO" id="GO:0046872">
    <property type="term" value="F:metal ion binding"/>
    <property type="evidence" value="ECO:0007669"/>
    <property type="project" value="UniProtKB-KW"/>
</dbReference>
<sequence length="90" mass="10455">MGFFQIINHGISQSVLDEALKTASDFFNLPRKEKEVLMSNDVNKPVRHGTGLKDGLDAVQFRRVFLKHYAHPLKDWIESWPANPPNYRYI</sequence>
<dbReference type="Proteomes" id="UP000195402">
    <property type="component" value="Unassembled WGS sequence"/>
</dbReference>
<dbReference type="SUPFAM" id="SSF51197">
    <property type="entry name" value="Clavaminate synthase-like"/>
    <property type="match status" value="1"/>
</dbReference>
<dbReference type="InterPro" id="IPR027443">
    <property type="entry name" value="IPNS-like_sf"/>
</dbReference>
<organism evidence="4 5">
    <name type="scientific">Macleaya cordata</name>
    <name type="common">Five-seeded plume-poppy</name>
    <name type="synonym">Bocconia cordata</name>
    <dbReference type="NCBI Taxonomy" id="56857"/>
    <lineage>
        <taxon>Eukaryota</taxon>
        <taxon>Viridiplantae</taxon>
        <taxon>Streptophyta</taxon>
        <taxon>Embryophyta</taxon>
        <taxon>Tracheophyta</taxon>
        <taxon>Spermatophyta</taxon>
        <taxon>Magnoliopsida</taxon>
        <taxon>Ranunculales</taxon>
        <taxon>Papaveraceae</taxon>
        <taxon>Papaveroideae</taxon>
        <taxon>Macleaya</taxon>
    </lineage>
</organism>
<evidence type="ECO:0000313" key="5">
    <source>
        <dbReference type="Proteomes" id="UP000195402"/>
    </source>
</evidence>
<name>A0A200QBM1_MACCD</name>
<keyword evidence="2" id="KW-0408">Iron</keyword>
<evidence type="ECO:0000259" key="3">
    <source>
        <dbReference type="Pfam" id="PF14226"/>
    </source>
</evidence>
<evidence type="ECO:0000256" key="1">
    <source>
        <dbReference type="ARBA" id="ARBA00022723"/>
    </source>
</evidence>
<dbReference type="OMA" id="ESWPANP"/>
<dbReference type="Pfam" id="PF14226">
    <property type="entry name" value="DIOX_N"/>
    <property type="match status" value="1"/>
</dbReference>
<dbReference type="AlphaFoldDB" id="A0A200QBM1"/>
<dbReference type="InterPro" id="IPR026992">
    <property type="entry name" value="DIOX_N"/>
</dbReference>
<dbReference type="EMBL" id="MVGT01002403">
    <property type="protein sequence ID" value="OVA07859.1"/>
    <property type="molecule type" value="Genomic_DNA"/>
</dbReference>
<protein>
    <submittedName>
        <fullName evidence="4">Non-heme dioxygenase N-terminal domain</fullName>
    </submittedName>
</protein>
<keyword evidence="4" id="KW-0560">Oxidoreductase</keyword>
<dbReference type="STRING" id="56857.A0A200QBM1"/>
<reference evidence="4 5" key="1">
    <citation type="journal article" date="2017" name="Mol. Plant">
        <title>The Genome of Medicinal Plant Macleaya cordata Provides New Insights into Benzylisoquinoline Alkaloids Metabolism.</title>
        <authorList>
            <person name="Liu X."/>
            <person name="Liu Y."/>
            <person name="Huang P."/>
            <person name="Ma Y."/>
            <person name="Qing Z."/>
            <person name="Tang Q."/>
            <person name="Cao H."/>
            <person name="Cheng P."/>
            <person name="Zheng Y."/>
            <person name="Yuan Z."/>
            <person name="Zhou Y."/>
            <person name="Liu J."/>
            <person name="Tang Z."/>
            <person name="Zhuo Y."/>
            <person name="Zhang Y."/>
            <person name="Yu L."/>
            <person name="Huang J."/>
            <person name="Yang P."/>
            <person name="Peng Q."/>
            <person name="Zhang J."/>
            <person name="Jiang W."/>
            <person name="Zhang Z."/>
            <person name="Lin K."/>
            <person name="Ro D.K."/>
            <person name="Chen X."/>
            <person name="Xiong X."/>
            <person name="Shang Y."/>
            <person name="Huang S."/>
            <person name="Zeng J."/>
        </authorList>
    </citation>
    <scope>NUCLEOTIDE SEQUENCE [LARGE SCALE GENOMIC DNA]</scope>
    <source>
        <strain evidence="5">cv. BLH2017</strain>
        <tissue evidence="4">Root</tissue>
    </source>
</reference>
<dbReference type="Gene3D" id="2.60.120.330">
    <property type="entry name" value="B-lactam Antibiotic, Isopenicillin N Synthase, Chain"/>
    <property type="match status" value="1"/>
</dbReference>
<dbReference type="InParanoid" id="A0A200QBM1"/>
<accession>A0A200QBM1</accession>
<keyword evidence="4" id="KW-0223">Dioxygenase</keyword>
<feature type="domain" description="Non-haem dioxygenase N-terminal" evidence="3">
    <location>
        <begin position="1"/>
        <end position="82"/>
    </location>
</feature>
<dbReference type="OrthoDB" id="627829at2759"/>
<comment type="caution">
    <text evidence="4">The sequence shown here is derived from an EMBL/GenBank/DDBJ whole genome shotgun (WGS) entry which is preliminary data.</text>
</comment>